<dbReference type="OrthoDB" id="371709at2157"/>
<dbReference type="InterPro" id="IPR034904">
    <property type="entry name" value="FSCA_dom_sf"/>
</dbReference>
<evidence type="ECO:0000313" key="3">
    <source>
        <dbReference type="Proteomes" id="UP000250085"/>
    </source>
</evidence>
<dbReference type="Gene3D" id="3.30.300.130">
    <property type="entry name" value="Fe-S cluster assembly (FSCA)"/>
    <property type="match status" value="1"/>
</dbReference>
<protein>
    <recommendedName>
        <fullName evidence="1">MIP18 family-like domain-containing protein</fullName>
    </recommendedName>
</protein>
<sequence length="116" mass="13184">MDLLNFLKHRKTPKRRPREDLPPEVSEVVKNLERVKDPETELNIVEEGLLYGLTVKEGNVEVFLLMARSTPECHACQMLAVNVQSKILNDIVSVLKQEGFNKIKVYNEIGLLLAEG</sequence>
<keyword evidence="3" id="KW-1185">Reference proteome</keyword>
<evidence type="ECO:0000313" key="2">
    <source>
        <dbReference type="EMBL" id="ASJ13894.1"/>
    </source>
</evidence>
<dbReference type="Proteomes" id="UP000250085">
    <property type="component" value="Chromosome"/>
</dbReference>
<dbReference type="KEGG" id="trl:A3L10_01620"/>
<accession>A0A2Z2MWU1</accession>
<proteinExistence type="predicted"/>
<dbReference type="GeneID" id="33327506"/>
<feature type="domain" description="MIP18 family-like" evidence="1">
    <location>
        <begin position="27"/>
        <end position="87"/>
    </location>
</feature>
<organism evidence="2 3">
    <name type="scientific">Thermococcus radiotolerans</name>
    <dbReference type="NCBI Taxonomy" id="187880"/>
    <lineage>
        <taxon>Archaea</taxon>
        <taxon>Methanobacteriati</taxon>
        <taxon>Methanobacteriota</taxon>
        <taxon>Thermococci</taxon>
        <taxon>Thermococcales</taxon>
        <taxon>Thermococcaceae</taxon>
        <taxon>Thermococcus</taxon>
    </lineage>
</organism>
<reference evidence="2 3" key="1">
    <citation type="submission" date="2016-04" db="EMBL/GenBank/DDBJ databases">
        <title>Complete genome sequence of Thermococcus radiotolerans type strain EJ2.</title>
        <authorList>
            <person name="Oger P.M."/>
        </authorList>
    </citation>
    <scope>NUCLEOTIDE SEQUENCE [LARGE SCALE GENOMIC DNA]</scope>
    <source>
        <strain evidence="2 3">EJ2</strain>
    </source>
</reference>
<dbReference type="EMBL" id="CP015106">
    <property type="protein sequence ID" value="ASJ13894.1"/>
    <property type="molecule type" value="Genomic_DNA"/>
</dbReference>
<dbReference type="Pfam" id="PF01883">
    <property type="entry name" value="FeS_assembly_P"/>
    <property type="match status" value="1"/>
</dbReference>
<gene>
    <name evidence="2" type="ORF">A3L10_01620</name>
</gene>
<dbReference type="SUPFAM" id="SSF117916">
    <property type="entry name" value="Fe-S cluster assembly (FSCA) domain-like"/>
    <property type="match status" value="1"/>
</dbReference>
<name>A0A2Z2MWU1_9EURY</name>
<evidence type="ECO:0000259" key="1">
    <source>
        <dbReference type="Pfam" id="PF01883"/>
    </source>
</evidence>
<dbReference type="RefSeq" id="WP_088866099.1">
    <property type="nucleotide sequence ID" value="NZ_CP015106.1"/>
</dbReference>
<dbReference type="InterPro" id="IPR002744">
    <property type="entry name" value="MIP18-like"/>
</dbReference>
<dbReference type="AlphaFoldDB" id="A0A2Z2MWU1"/>